<gene>
    <name evidence="1" type="ORF">C7B82_10280</name>
</gene>
<dbReference type="OrthoDB" id="516024at2"/>
<keyword evidence="2" id="KW-1185">Reference proteome</keyword>
<evidence type="ECO:0000313" key="1">
    <source>
        <dbReference type="EMBL" id="PSB29930.1"/>
    </source>
</evidence>
<evidence type="ECO:0000313" key="2">
    <source>
        <dbReference type="Proteomes" id="UP000239576"/>
    </source>
</evidence>
<reference evidence="2" key="1">
    <citation type="submission" date="2018-02" db="EMBL/GenBank/DDBJ databases">
        <authorList>
            <person name="Moore K."/>
            <person name="Momper L."/>
        </authorList>
    </citation>
    <scope>NUCLEOTIDE SEQUENCE [LARGE SCALE GENOMIC DNA]</scope>
    <source>
        <strain evidence="2">ULC18</strain>
    </source>
</reference>
<dbReference type="EMBL" id="PVWK01000057">
    <property type="protein sequence ID" value="PSB29930.1"/>
    <property type="molecule type" value="Genomic_DNA"/>
</dbReference>
<evidence type="ECO:0008006" key="3">
    <source>
        <dbReference type="Google" id="ProtNLM"/>
    </source>
</evidence>
<dbReference type="Proteomes" id="UP000239576">
    <property type="component" value="Unassembled WGS sequence"/>
</dbReference>
<dbReference type="AlphaFoldDB" id="A0A2T1EB31"/>
<organism evidence="1 2">
    <name type="scientific">Stenomitos frigidus ULC18</name>
    <dbReference type="NCBI Taxonomy" id="2107698"/>
    <lineage>
        <taxon>Bacteria</taxon>
        <taxon>Bacillati</taxon>
        <taxon>Cyanobacteriota</taxon>
        <taxon>Cyanophyceae</taxon>
        <taxon>Leptolyngbyales</taxon>
        <taxon>Leptolyngbyaceae</taxon>
        <taxon>Stenomitos</taxon>
    </lineage>
</organism>
<proteinExistence type="predicted"/>
<reference evidence="1 2" key="2">
    <citation type="submission" date="2018-03" db="EMBL/GenBank/DDBJ databases">
        <title>The ancient ancestry and fast evolution of plastids.</title>
        <authorList>
            <person name="Moore K.R."/>
            <person name="Magnabosco C."/>
            <person name="Momper L."/>
            <person name="Gold D.A."/>
            <person name="Bosak T."/>
            <person name="Fournier G.P."/>
        </authorList>
    </citation>
    <scope>NUCLEOTIDE SEQUENCE [LARGE SCALE GENOMIC DNA]</scope>
    <source>
        <strain evidence="1 2">ULC18</strain>
    </source>
</reference>
<protein>
    <recommendedName>
        <fullName evidence="3">Excisionase</fullName>
    </recommendedName>
</protein>
<accession>A0A2T1EB31</accession>
<sequence>MKTSPQLVTISEASRLLGSGYSRRSILRRVDSGEWREGFEWIDDRRAGAANRQIKINLTAVNEWRVKPAAKR</sequence>
<comment type="caution">
    <text evidence="1">The sequence shown here is derived from an EMBL/GenBank/DDBJ whole genome shotgun (WGS) entry which is preliminary data.</text>
</comment>
<dbReference type="RefSeq" id="WP_106256211.1">
    <property type="nucleotide sequence ID" value="NZ_CAWNSW010000007.1"/>
</dbReference>
<name>A0A2T1EB31_9CYAN</name>